<accession>A0A1X9YV45</accession>
<dbReference type="GO" id="GO:0004175">
    <property type="term" value="F:endopeptidase activity"/>
    <property type="evidence" value="ECO:0007669"/>
    <property type="project" value="UniProtKB-ARBA"/>
</dbReference>
<feature type="transmembrane region" description="Helical" evidence="1">
    <location>
        <begin position="172"/>
        <end position="190"/>
    </location>
</feature>
<protein>
    <submittedName>
        <fullName evidence="3">CPBP family intramembrane metalloprotease</fullName>
    </submittedName>
</protein>
<feature type="transmembrane region" description="Helical" evidence="1">
    <location>
        <begin position="50"/>
        <end position="69"/>
    </location>
</feature>
<dbReference type="RefSeq" id="WP_025608321.1">
    <property type="nucleotide sequence ID" value="NZ_CP021235.1"/>
</dbReference>
<dbReference type="KEGG" id="pact:CA264_15560"/>
<evidence type="ECO:0000259" key="2">
    <source>
        <dbReference type="Pfam" id="PF02517"/>
    </source>
</evidence>
<dbReference type="Pfam" id="PF02517">
    <property type="entry name" value="Rce1-like"/>
    <property type="match status" value="1"/>
</dbReference>
<organism evidence="3 4">
    <name type="scientific">Pontibacter actiniarum</name>
    <dbReference type="NCBI Taxonomy" id="323450"/>
    <lineage>
        <taxon>Bacteria</taxon>
        <taxon>Pseudomonadati</taxon>
        <taxon>Bacteroidota</taxon>
        <taxon>Cytophagia</taxon>
        <taxon>Cytophagales</taxon>
        <taxon>Hymenobacteraceae</taxon>
        <taxon>Pontibacter</taxon>
    </lineage>
</organism>
<feature type="transmembrane region" description="Helical" evidence="1">
    <location>
        <begin position="81"/>
        <end position="99"/>
    </location>
</feature>
<keyword evidence="3" id="KW-0645">Protease</keyword>
<dbReference type="AlphaFoldDB" id="A0A1X9YV45"/>
<evidence type="ECO:0000256" key="1">
    <source>
        <dbReference type="SAM" id="Phobius"/>
    </source>
</evidence>
<keyword evidence="1" id="KW-0472">Membrane</keyword>
<dbReference type="GO" id="GO:0008237">
    <property type="term" value="F:metallopeptidase activity"/>
    <property type="evidence" value="ECO:0007669"/>
    <property type="project" value="UniProtKB-KW"/>
</dbReference>
<feature type="transmembrane region" description="Helical" evidence="1">
    <location>
        <begin position="211"/>
        <end position="229"/>
    </location>
</feature>
<keyword evidence="3" id="KW-0378">Hydrolase</keyword>
<feature type="domain" description="CAAX prenyl protease 2/Lysostaphin resistance protein A-like" evidence="2">
    <location>
        <begin position="113"/>
        <end position="205"/>
    </location>
</feature>
<reference evidence="4" key="1">
    <citation type="submission" date="2017-05" db="EMBL/GenBank/DDBJ databases">
        <authorList>
            <person name="Ray J."/>
            <person name="Price M."/>
            <person name="Deutschbauer A."/>
        </authorList>
    </citation>
    <scope>NUCLEOTIDE SEQUENCE [LARGE SCALE GENOMIC DNA]</scope>
    <source>
        <strain evidence="4">DSM 19842</strain>
    </source>
</reference>
<dbReference type="EMBL" id="CP021235">
    <property type="protein sequence ID" value="ARS36723.1"/>
    <property type="molecule type" value="Genomic_DNA"/>
</dbReference>
<gene>
    <name evidence="3" type="ORF">CA264_15560</name>
</gene>
<dbReference type="OrthoDB" id="9777755at2"/>
<evidence type="ECO:0000313" key="3">
    <source>
        <dbReference type="EMBL" id="ARS36723.1"/>
    </source>
</evidence>
<dbReference type="GO" id="GO:0006508">
    <property type="term" value="P:proteolysis"/>
    <property type="evidence" value="ECO:0007669"/>
    <property type="project" value="UniProtKB-KW"/>
</dbReference>
<sequence>MKALEDVKSVKWKAIAAFYAAACGLTYLFLQLPNLVANFSIRLFGFDPPFNWNHGLALFTASLLAYRLFQLPKQTTLLGTKPLKSILFSAVFLIAYTAIGIRNKYGVEEHLWAFIFCSATLVYDVLEESAWRGFLNDAFRPSSFWLKAVVTGIMWSFWHLLVFDSFAPWGGFHYFVVLSVIASVLIGYATERTNAVLVAASVHALLILKDMHVTVACLAIWLVLLLTWSNTKYKVPKLFSQTGQ</sequence>
<feature type="transmembrane region" description="Helical" evidence="1">
    <location>
        <begin position="143"/>
        <end position="160"/>
    </location>
</feature>
<evidence type="ECO:0000313" key="4">
    <source>
        <dbReference type="Proteomes" id="UP000266292"/>
    </source>
</evidence>
<keyword evidence="1" id="KW-1133">Transmembrane helix</keyword>
<feature type="transmembrane region" description="Helical" evidence="1">
    <location>
        <begin position="111"/>
        <end position="131"/>
    </location>
</feature>
<keyword evidence="3" id="KW-0482">Metalloprotease</keyword>
<dbReference type="Proteomes" id="UP000266292">
    <property type="component" value="Chromosome"/>
</dbReference>
<dbReference type="InterPro" id="IPR003675">
    <property type="entry name" value="Rce1/LyrA-like_dom"/>
</dbReference>
<dbReference type="STRING" id="709015.GCA_000472485_03141"/>
<keyword evidence="1" id="KW-0812">Transmembrane</keyword>
<name>A0A1X9YV45_9BACT</name>
<dbReference type="GO" id="GO:0080120">
    <property type="term" value="P:CAAX-box protein maturation"/>
    <property type="evidence" value="ECO:0007669"/>
    <property type="project" value="UniProtKB-ARBA"/>
</dbReference>
<feature type="transmembrane region" description="Helical" evidence="1">
    <location>
        <begin position="12"/>
        <end position="30"/>
    </location>
</feature>
<keyword evidence="4" id="KW-1185">Reference proteome</keyword>
<proteinExistence type="predicted"/>